<organism evidence="4 5">
    <name type="scientific">Metapseudomonas lalkuanensis</name>
    <dbReference type="NCBI Taxonomy" id="2604832"/>
    <lineage>
        <taxon>Bacteria</taxon>
        <taxon>Pseudomonadati</taxon>
        <taxon>Pseudomonadota</taxon>
        <taxon>Gammaproteobacteria</taxon>
        <taxon>Pseudomonadales</taxon>
        <taxon>Pseudomonadaceae</taxon>
        <taxon>Metapseudomonas</taxon>
    </lineage>
</organism>
<keyword evidence="5" id="KW-1185">Reference proteome</keyword>
<dbReference type="PANTHER" id="PTHR35936">
    <property type="entry name" value="MEMBRANE-BOUND LYTIC MUREIN TRANSGLYCOSYLASE F"/>
    <property type="match status" value="1"/>
</dbReference>
<dbReference type="SUPFAM" id="SSF53850">
    <property type="entry name" value="Periplasmic binding protein-like II"/>
    <property type="match status" value="1"/>
</dbReference>
<dbReference type="KEGG" id="plal:FXN65_01810"/>
<dbReference type="AlphaFoldDB" id="A0A5J6QI30"/>
<evidence type="ECO:0000313" key="4">
    <source>
        <dbReference type="EMBL" id="QEY60841.1"/>
    </source>
</evidence>
<proteinExistence type="inferred from homology"/>
<dbReference type="RefSeq" id="WP_151131386.1">
    <property type="nucleotide sequence ID" value="NZ_CP043311.1"/>
</dbReference>
<dbReference type="EMBL" id="CP043311">
    <property type="protein sequence ID" value="QEY60841.1"/>
    <property type="molecule type" value="Genomic_DNA"/>
</dbReference>
<dbReference type="SMART" id="SM00062">
    <property type="entry name" value="PBPb"/>
    <property type="match status" value="1"/>
</dbReference>
<accession>A0A5J6QI30</accession>
<evidence type="ECO:0000256" key="2">
    <source>
        <dbReference type="ARBA" id="ARBA00022729"/>
    </source>
</evidence>
<dbReference type="Pfam" id="PF00497">
    <property type="entry name" value="SBP_bac_3"/>
    <property type="match status" value="1"/>
</dbReference>
<comment type="similarity">
    <text evidence="1">Belongs to the bacterial solute-binding protein 3 family.</text>
</comment>
<dbReference type="InterPro" id="IPR001638">
    <property type="entry name" value="Solute-binding_3/MltF_N"/>
</dbReference>
<feature type="domain" description="Solute-binding protein family 3/N-terminal" evidence="3">
    <location>
        <begin position="26"/>
        <end position="250"/>
    </location>
</feature>
<dbReference type="Proteomes" id="UP000327179">
    <property type="component" value="Chromosome"/>
</dbReference>
<dbReference type="Gene3D" id="3.40.190.10">
    <property type="entry name" value="Periplasmic binding protein-like II"/>
    <property type="match status" value="2"/>
</dbReference>
<name>A0A5J6QI30_9GAMM</name>
<sequence>MRPTFRTLCFVLWVLGLVPFADGRELLAVGTEFPGIYVLDRSGKPRGLGVDALRVIAGELGHQVRFENYPWARAQKLVEEGRADVLIGPYRTAARELRFQFAEPGFYRDSVVFYARTDSASSWDGTLASLMGKRIAIIHGWSYGERFEAMRGQLDQHITPSVEHAFKLLMAGRADLAATNERDSRPRIEELGIADKVHRLKPDIDTQVGYFALPRGESHRQLRDDIGRTLRQMRADGRLAKLAKPYGVPLP</sequence>
<evidence type="ECO:0000256" key="1">
    <source>
        <dbReference type="ARBA" id="ARBA00010333"/>
    </source>
</evidence>
<dbReference type="PANTHER" id="PTHR35936:SF25">
    <property type="entry name" value="ABC TRANSPORTER SUBSTRATE-BINDING PROTEIN"/>
    <property type="match status" value="1"/>
</dbReference>
<gene>
    <name evidence="4" type="ORF">FXN65_01810</name>
</gene>
<evidence type="ECO:0000313" key="5">
    <source>
        <dbReference type="Proteomes" id="UP000327179"/>
    </source>
</evidence>
<keyword evidence="2" id="KW-0732">Signal</keyword>
<reference evidence="4 5" key="1">
    <citation type="submission" date="2019-08" db="EMBL/GenBank/DDBJ databases">
        <title>Whole-genome Sequencing of e-waste polymer degrading bacterium Pseudomonas sp. strain PE08.</title>
        <authorList>
            <person name="Kirdat K."/>
            <person name="Debbarma P."/>
            <person name="Narawade N."/>
            <person name="Suyal D."/>
            <person name="Thorat V."/>
            <person name="Shouche Y."/>
            <person name="Goel R."/>
            <person name="Yadav A."/>
        </authorList>
    </citation>
    <scope>NUCLEOTIDE SEQUENCE [LARGE SCALE GENOMIC DNA]</scope>
    <source>
        <strain evidence="4 5">PE08</strain>
    </source>
</reference>
<protein>
    <submittedName>
        <fullName evidence="4">Transporter substrate-binding domain-containing protein</fullName>
    </submittedName>
</protein>
<evidence type="ECO:0000259" key="3">
    <source>
        <dbReference type="SMART" id="SM00062"/>
    </source>
</evidence>